<protein>
    <submittedName>
        <fullName evidence="2">KLTH0E09240p</fullName>
    </submittedName>
</protein>
<dbReference type="FunCoup" id="C5DI29">
    <property type="interactions" value="421"/>
</dbReference>
<dbReference type="AlphaFoldDB" id="C5DI29"/>
<name>C5DI29_LACTC</name>
<gene>
    <name evidence="2" type="ordered locus">KLTH0E09240g</name>
</gene>
<dbReference type="OrthoDB" id="5354116at2759"/>
<dbReference type="HOGENOM" id="CLU_043834_0_0_1"/>
<dbReference type="RefSeq" id="XP_002553877.1">
    <property type="nucleotide sequence ID" value="XM_002553831.1"/>
</dbReference>
<feature type="compositionally biased region" description="Basic and acidic residues" evidence="1">
    <location>
        <begin position="304"/>
        <end position="321"/>
    </location>
</feature>
<feature type="region of interest" description="Disordered" evidence="1">
    <location>
        <begin position="344"/>
        <end position="373"/>
    </location>
</feature>
<dbReference type="STRING" id="559295.C5DI29"/>
<organism evidence="2 3">
    <name type="scientific">Lachancea thermotolerans (strain ATCC 56472 / CBS 6340 / NRRL Y-8284)</name>
    <name type="common">Yeast</name>
    <name type="synonym">Kluyveromyces thermotolerans</name>
    <dbReference type="NCBI Taxonomy" id="559295"/>
    <lineage>
        <taxon>Eukaryota</taxon>
        <taxon>Fungi</taxon>
        <taxon>Dikarya</taxon>
        <taxon>Ascomycota</taxon>
        <taxon>Saccharomycotina</taxon>
        <taxon>Saccharomycetes</taxon>
        <taxon>Saccharomycetales</taxon>
        <taxon>Saccharomycetaceae</taxon>
        <taxon>Lachancea</taxon>
    </lineage>
</organism>
<reference evidence="2 3" key="1">
    <citation type="journal article" date="2009" name="Genome Res.">
        <title>Comparative genomics of protoploid Saccharomycetaceae.</title>
        <authorList>
            <consortium name="The Genolevures Consortium"/>
            <person name="Souciet J.-L."/>
            <person name="Dujon B."/>
            <person name="Gaillardin C."/>
            <person name="Johnston M."/>
            <person name="Baret P.V."/>
            <person name="Cliften P."/>
            <person name="Sherman D.J."/>
            <person name="Weissenbach J."/>
            <person name="Westhof E."/>
            <person name="Wincker P."/>
            <person name="Jubin C."/>
            <person name="Poulain J."/>
            <person name="Barbe V."/>
            <person name="Segurens B."/>
            <person name="Artiguenave F."/>
            <person name="Anthouard V."/>
            <person name="Vacherie B."/>
            <person name="Val M.-E."/>
            <person name="Fulton R.S."/>
            <person name="Minx P."/>
            <person name="Wilson R."/>
            <person name="Durrens P."/>
            <person name="Jean G."/>
            <person name="Marck C."/>
            <person name="Martin T."/>
            <person name="Nikolski M."/>
            <person name="Rolland T."/>
            <person name="Seret M.-L."/>
            <person name="Casaregola S."/>
            <person name="Despons L."/>
            <person name="Fairhead C."/>
            <person name="Fischer G."/>
            <person name="Lafontaine I."/>
            <person name="Leh V."/>
            <person name="Lemaire M."/>
            <person name="de Montigny J."/>
            <person name="Neuveglise C."/>
            <person name="Thierry A."/>
            <person name="Blanc-Lenfle I."/>
            <person name="Bleykasten C."/>
            <person name="Diffels J."/>
            <person name="Fritsch E."/>
            <person name="Frangeul L."/>
            <person name="Goeffon A."/>
            <person name="Jauniaux N."/>
            <person name="Kachouri-Lafond R."/>
            <person name="Payen C."/>
            <person name="Potier S."/>
            <person name="Pribylova L."/>
            <person name="Ozanne C."/>
            <person name="Richard G.-F."/>
            <person name="Sacerdot C."/>
            <person name="Straub M.-L."/>
            <person name="Talla E."/>
        </authorList>
    </citation>
    <scope>NUCLEOTIDE SEQUENCE [LARGE SCALE GENOMIC DNA]</scope>
    <source>
        <strain evidence="3">ATCC 56472 / CBS 6340 / NRRL Y-8284</strain>
    </source>
</reference>
<dbReference type="KEGG" id="lth:KLTH0E09240g"/>
<dbReference type="InParanoid" id="C5DI29"/>
<sequence>MDHTVVFNNLQSVLQAASSKCKVIDEKFPSKFFEKDPARIFESYKKFLKPKLDGEGNVKNKDNLPVTTIAEKFSKNEYVKRPGAFYRLHHDIKLVCTLLIHFYPQGTRTYQMVDKFYKFATELLLRECYRYGISMVEESEEQYSDEKTLFNKQVSRDFIKISVGYSVPYAESYYISSGGLDLFSSTISKSQLDHRVTEPPNSSFVSNKIVPQAGNEIAPKLGFVAANVSNIPDPTLPPSEMMTKFLHPNWYALPTTVWLEYGDFKSWAPSFNESGTVLDAARRGTIWLEKTGYTSLWKLKNKHKDTLTREDSEEASNKETNNESTESVSAGTEALKHNDIAQPIGVSKESSPQKNVESEQNVGNTSNGASSIEIDEHQADDKETGENNPVSSPISSGSLKIKLENLYEWSPGNNISDEEIQVITEGNAHKLVTQTLLELKEMKRKRVKSKKVSKPAAKEMELYYRAQRLLREVMLAKKVESVPQITAKSFPVLQANYMGSVPVVRTIQTRKKKYKK</sequence>
<proteinExistence type="predicted"/>
<evidence type="ECO:0000256" key="1">
    <source>
        <dbReference type="SAM" id="MobiDB-lite"/>
    </source>
</evidence>
<evidence type="ECO:0000313" key="2">
    <source>
        <dbReference type="EMBL" id="CAR23440.1"/>
    </source>
</evidence>
<dbReference type="Proteomes" id="UP000002036">
    <property type="component" value="Chromosome E"/>
</dbReference>
<feature type="compositionally biased region" description="Polar residues" evidence="1">
    <location>
        <begin position="348"/>
        <end position="370"/>
    </location>
</feature>
<dbReference type="OMA" id="PNWYSLP"/>
<accession>C5DI29</accession>
<feature type="region of interest" description="Disordered" evidence="1">
    <location>
        <begin position="303"/>
        <end position="331"/>
    </location>
</feature>
<keyword evidence="3" id="KW-1185">Reference proteome</keyword>
<dbReference type="GeneID" id="8292040"/>
<dbReference type="eggNOG" id="ENOG502QQT5">
    <property type="taxonomic scope" value="Eukaryota"/>
</dbReference>
<evidence type="ECO:0000313" key="3">
    <source>
        <dbReference type="Proteomes" id="UP000002036"/>
    </source>
</evidence>
<dbReference type="EMBL" id="CU928169">
    <property type="protein sequence ID" value="CAR23440.1"/>
    <property type="molecule type" value="Genomic_DNA"/>
</dbReference>